<dbReference type="PANTHER" id="PTHR13237">
    <property type="entry name" value="SOMETHING ABOUT SILENCING PROTEIN 10-RELATED"/>
    <property type="match status" value="1"/>
</dbReference>
<evidence type="ECO:0000256" key="5">
    <source>
        <dbReference type="SAM" id="MobiDB-lite"/>
    </source>
</evidence>
<keyword evidence="3" id="KW-0597">Phosphoprotein</keyword>
<dbReference type="Proteomes" id="UP000604825">
    <property type="component" value="Unassembled WGS sequence"/>
</dbReference>
<feature type="compositionally biased region" description="Basic residues" evidence="5">
    <location>
        <begin position="577"/>
        <end position="606"/>
    </location>
</feature>
<comment type="caution">
    <text evidence="7">The sequence shown here is derived from an EMBL/GenBank/DDBJ whole genome shotgun (WGS) entry which is preliminary data.</text>
</comment>
<evidence type="ECO:0000313" key="7">
    <source>
        <dbReference type="EMBL" id="CAD6246128.1"/>
    </source>
</evidence>
<dbReference type="PANTHER" id="PTHR13237:SF8">
    <property type="entry name" value="SOMETHING ABOUT SILENCING PROTEIN 10"/>
    <property type="match status" value="1"/>
</dbReference>
<feature type="region of interest" description="Disordered" evidence="5">
    <location>
        <begin position="486"/>
        <end position="530"/>
    </location>
</feature>
<feature type="region of interest" description="Disordered" evidence="5">
    <location>
        <begin position="108"/>
        <end position="158"/>
    </location>
</feature>
<dbReference type="InterPro" id="IPR018972">
    <property type="entry name" value="Sas10_C_dom"/>
</dbReference>
<keyword evidence="8" id="KW-1185">Reference proteome</keyword>
<organism evidence="7 8">
    <name type="scientific">Miscanthus lutarioriparius</name>
    <dbReference type="NCBI Taxonomy" id="422564"/>
    <lineage>
        <taxon>Eukaryota</taxon>
        <taxon>Viridiplantae</taxon>
        <taxon>Streptophyta</taxon>
        <taxon>Embryophyta</taxon>
        <taxon>Tracheophyta</taxon>
        <taxon>Spermatophyta</taxon>
        <taxon>Magnoliopsida</taxon>
        <taxon>Liliopsida</taxon>
        <taxon>Poales</taxon>
        <taxon>Poaceae</taxon>
        <taxon>PACMAD clade</taxon>
        <taxon>Panicoideae</taxon>
        <taxon>Andropogonodae</taxon>
        <taxon>Andropogoneae</taxon>
        <taxon>Saccharinae</taxon>
        <taxon>Miscanthus</taxon>
    </lineage>
</organism>
<dbReference type="GO" id="GO:0032040">
    <property type="term" value="C:small-subunit processome"/>
    <property type="evidence" value="ECO:0007669"/>
    <property type="project" value="TreeGrafter"/>
</dbReference>
<comment type="subcellular location">
    <subcellularLocation>
        <location evidence="1">Nucleus</location>
    </subcellularLocation>
</comment>
<evidence type="ECO:0000256" key="3">
    <source>
        <dbReference type="ARBA" id="ARBA00022553"/>
    </source>
</evidence>
<evidence type="ECO:0000256" key="4">
    <source>
        <dbReference type="ARBA" id="ARBA00023242"/>
    </source>
</evidence>
<proteinExistence type="inferred from homology"/>
<feature type="compositionally biased region" description="Acidic residues" evidence="5">
    <location>
        <begin position="119"/>
        <end position="128"/>
    </location>
</feature>
<feature type="compositionally biased region" description="Basic and acidic residues" evidence="5">
    <location>
        <begin position="38"/>
        <end position="47"/>
    </location>
</feature>
<dbReference type="Pfam" id="PF04000">
    <property type="entry name" value="Sas10_Utp3"/>
    <property type="match status" value="1"/>
</dbReference>
<name>A0A811PNK5_9POAL</name>
<dbReference type="InterPro" id="IPR007146">
    <property type="entry name" value="Sas10/Utp3/C1D"/>
</dbReference>
<sequence length="637" mass="71937">MGKRQRKTPGRAPSRGLPKSKRIDELAAMSDSDNDEIDAFHKQRDMIPFDADDVRESEDDDVEQPVFDLEGVSDSESDDSKGEESGDMAEADYEEWDKGYISKLKRAQRAVKQIAGGDDSMDEQEDETKENVWGRGKNAYYAAGEQSGDDEVDYEEAQRIQKNKEKKLSMKDFGLEDGESDEENNVTKVSNHETKMKEDFAVLSGDDKMDVVYSSAPELVSLLSELKDAHEELRAIGQLTSEVSSCLGKDKMQPFEVKKACLLAHCQAITFYLLMKSEGLSVQDHPVISRLIETKNMVEKIKQVTMNPARQKGSTDDHSMHSSTIQTDNIFTLDKQEGKFSNVLALDKVIQGAEVSESRKSEPSNNEDQHEVNEQKNKDEHMGLHSLEMLKVRANLEERLKKKGLYNLTKSKPEKLSKTRTTSNKRGLQTLDDFDDEVLKNNQMMKPSKLVAAAAKSNKSMFVSGDDDLPKRDNIGERRRKHELRVLSRVGANSVEDHDLPDGDASEDDASEDDQELPEGGDASEDGFYEDVKRQRTEKLSIKNALYSRTPVVEPLEEETEGDGKRTISYQILKNRGLTRSRNKKKKNPRKNYRDKHKNKLVKRKGQVRDIKKPSGPYGGEMSGINPNVSRSVRFKS</sequence>
<dbReference type="AlphaFoldDB" id="A0A811PNK5"/>
<dbReference type="OrthoDB" id="1924577at2759"/>
<protein>
    <recommendedName>
        <fullName evidence="6">Sas10 C-terminal domain-containing protein</fullName>
    </recommendedName>
</protein>
<feature type="compositionally biased region" description="Acidic residues" evidence="5">
    <location>
        <begin position="502"/>
        <end position="529"/>
    </location>
</feature>
<accession>A0A811PNK5</accession>
<reference evidence="7" key="1">
    <citation type="submission" date="2020-10" db="EMBL/GenBank/DDBJ databases">
        <authorList>
            <person name="Han B."/>
            <person name="Lu T."/>
            <person name="Zhao Q."/>
            <person name="Huang X."/>
            <person name="Zhao Y."/>
        </authorList>
    </citation>
    <scope>NUCLEOTIDE SEQUENCE</scope>
</reference>
<feature type="domain" description="Sas10 C-terminal" evidence="6">
    <location>
        <begin position="563"/>
        <end position="635"/>
    </location>
</feature>
<feature type="compositionally biased region" description="Acidic residues" evidence="5">
    <location>
        <begin position="85"/>
        <end position="94"/>
    </location>
</feature>
<keyword evidence="4" id="KW-0539">Nucleus</keyword>
<feature type="compositionally biased region" description="Basic and acidic residues" evidence="5">
    <location>
        <begin position="356"/>
        <end position="384"/>
    </location>
</feature>
<feature type="compositionally biased region" description="Acidic residues" evidence="5">
    <location>
        <begin position="50"/>
        <end position="63"/>
    </location>
</feature>
<dbReference type="EMBL" id="CAJGYO010000007">
    <property type="protein sequence ID" value="CAD6246128.1"/>
    <property type="molecule type" value="Genomic_DNA"/>
</dbReference>
<gene>
    <name evidence="7" type="ORF">NCGR_LOCUS30400</name>
</gene>
<dbReference type="Pfam" id="PF09368">
    <property type="entry name" value="Sas10"/>
    <property type="match status" value="1"/>
</dbReference>
<evidence type="ECO:0000256" key="1">
    <source>
        <dbReference type="ARBA" id="ARBA00004123"/>
    </source>
</evidence>
<evidence type="ECO:0000256" key="2">
    <source>
        <dbReference type="ARBA" id="ARBA00010979"/>
    </source>
</evidence>
<comment type="similarity">
    <text evidence="2">Belongs to the SAS10 family.</text>
</comment>
<evidence type="ECO:0000313" key="8">
    <source>
        <dbReference type="Proteomes" id="UP000604825"/>
    </source>
</evidence>
<feature type="region of interest" description="Disordered" evidence="5">
    <location>
        <begin position="353"/>
        <end position="384"/>
    </location>
</feature>
<feature type="region of interest" description="Disordered" evidence="5">
    <location>
        <begin position="1"/>
        <end position="94"/>
    </location>
</feature>
<feature type="region of interest" description="Disordered" evidence="5">
    <location>
        <begin position="574"/>
        <end position="637"/>
    </location>
</feature>
<dbReference type="GO" id="GO:0000462">
    <property type="term" value="P:maturation of SSU-rRNA from tricistronic rRNA transcript (SSU-rRNA, 5.8S rRNA, LSU-rRNA)"/>
    <property type="evidence" value="ECO:0007669"/>
    <property type="project" value="TreeGrafter"/>
</dbReference>
<evidence type="ECO:0000259" key="6">
    <source>
        <dbReference type="Pfam" id="PF09368"/>
    </source>
</evidence>